<keyword evidence="1" id="KW-0863">Zinc-finger</keyword>
<dbReference type="SUPFAM" id="SSF144232">
    <property type="entry name" value="HIT/MYND zinc finger-like"/>
    <property type="match status" value="1"/>
</dbReference>
<dbReference type="Pfam" id="PF04438">
    <property type="entry name" value="zf-HIT"/>
    <property type="match status" value="1"/>
</dbReference>
<gene>
    <name evidence="4" type="ORF">AURANDRAFT_66660</name>
</gene>
<evidence type="ECO:0000313" key="5">
    <source>
        <dbReference type="Proteomes" id="UP000002729"/>
    </source>
</evidence>
<dbReference type="PROSITE" id="PS51083">
    <property type="entry name" value="ZF_HIT"/>
    <property type="match status" value="1"/>
</dbReference>
<dbReference type="PROSITE" id="PS51257">
    <property type="entry name" value="PROKAR_LIPOPROTEIN"/>
    <property type="match status" value="1"/>
</dbReference>
<dbReference type="EMBL" id="GL833144">
    <property type="protein sequence ID" value="EGB05143.1"/>
    <property type="molecule type" value="Genomic_DNA"/>
</dbReference>
<name>F0YIC3_AURAN</name>
<keyword evidence="5" id="KW-1185">Reference proteome</keyword>
<reference evidence="4 5" key="1">
    <citation type="journal article" date="2011" name="Proc. Natl. Acad. Sci. U.S.A.">
        <title>Niche of harmful alga Aureococcus anophagefferens revealed through ecogenomics.</title>
        <authorList>
            <person name="Gobler C.J."/>
            <person name="Berry D.L."/>
            <person name="Dyhrman S.T."/>
            <person name="Wilhelm S.W."/>
            <person name="Salamov A."/>
            <person name="Lobanov A.V."/>
            <person name="Zhang Y."/>
            <person name="Collier J.L."/>
            <person name="Wurch L.L."/>
            <person name="Kustka A.B."/>
            <person name="Dill B.D."/>
            <person name="Shah M."/>
            <person name="VerBerkmoes N.C."/>
            <person name="Kuo A."/>
            <person name="Terry A."/>
            <person name="Pangilinan J."/>
            <person name="Lindquist E.A."/>
            <person name="Lucas S."/>
            <person name="Paulsen I.T."/>
            <person name="Hattenrath-Lehmann T.K."/>
            <person name="Talmage S.C."/>
            <person name="Walker E.A."/>
            <person name="Koch F."/>
            <person name="Burson A.M."/>
            <person name="Marcoval M.A."/>
            <person name="Tang Y.Z."/>
            <person name="Lecleir G.R."/>
            <person name="Coyne K.J."/>
            <person name="Berg G.M."/>
            <person name="Bertrand E.M."/>
            <person name="Saito M.A."/>
            <person name="Gladyshev V.N."/>
            <person name="Grigoriev I.V."/>
        </authorList>
    </citation>
    <scope>NUCLEOTIDE SEQUENCE [LARGE SCALE GENOMIC DNA]</scope>
    <source>
        <strain evidence="5">CCMP 1984</strain>
    </source>
</reference>
<feature type="compositionally biased region" description="Pro residues" evidence="2">
    <location>
        <begin position="163"/>
        <end position="176"/>
    </location>
</feature>
<evidence type="ECO:0000256" key="1">
    <source>
        <dbReference type="PROSITE-ProRule" id="PRU00453"/>
    </source>
</evidence>
<organism evidence="5">
    <name type="scientific">Aureococcus anophagefferens</name>
    <name type="common">Harmful bloom alga</name>
    <dbReference type="NCBI Taxonomy" id="44056"/>
    <lineage>
        <taxon>Eukaryota</taxon>
        <taxon>Sar</taxon>
        <taxon>Stramenopiles</taxon>
        <taxon>Ochrophyta</taxon>
        <taxon>Pelagophyceae</taxon>
        <taxon>Pelagomonadales</taxon>
        <taxon>Pelagomonadaceae</taxon>
        <taxon>Aureococcus</taxon>
    </lineage>
</organism>
<feature type="compositionally biased region" description="Low complexity" evidence="2">
    <location>
        <begin position="50"/>
        <end position="74"/>
    </location>
</feature>
<evidence type="ECO:0000259" key="3">
    <source>
        <dbReference type="PROSITE" id="PS51083"/>
    </source>
</evidence>
<dbReference type="CDD" id="cd23024">
    <property type="entry name" value="zf-HIT_ZNHIT2-3"/>
    <property type="match status" value="1"/>
</dbReference>
<dbReference type="GO" id="GO:0008270">
    <property type="term" value="F:zinc ion binding"/>
    <property type="evidence" value="ECO:0007669"/>
    <property type="project" value="UniProtKB-UniRule"/>
</dbReference>
<dbReference type="GeneID" id="20225887"/>
<dbReference type="Proteomes" id="UP000002729">
    <property type="component" value="Unassembled WGS sequence"/>
</dbReference>
<dbReference type="RefSeq" id="XP_009040266.1">
    <property type="nucleotide sequence ID" value="XM_009042018.1"/>
</dbReference>
<proteinExistence type="predicted"/>
<evidence type="ECO:0000313" key="4">
    <source>
        <dbReference type="EMBL" id="EGB05143.1"/>
    </source>
</evidence>
<feature type="region of interest" description="Disordered" evidence="2">
    <location>
        <begin position="50"/>
        <end position="81"/>
    </location>
</feature>
<dbReference type="OMA" id="SECAWLR"/>
<feature type="region of interest" description="Disordered" evidence="2">
    <location>
        <begin position="159"/>
        <end position="178"/>
    </location>
</feature>
<dbReference type="OrthoDB" id="18412at2759"/>
<dbReference type="Gene3D" id="3.30.60.190">
    <property type="match status" value="1"/>
</dbReference>
<protein>
    <submittedName>
        <fullName evidence="4">Expressed protein</fullName>
    </submittedName>
</protein>
<evidence type="ECO:0000256" key="2">
    <source>
        <dbReference type="SAM" id="MobiDB-lite"/>
    </source>
</evidence>
<dbReference type="KEGG" id="aaf:AURANDRAFT_66660"/>
<keyword evidence="1" id="KW-0862">Zinc</keyword>
<dbReference type="AlphaFoldDB" id="F0YIC3"/>
<dbReference type="InParanoid" id="F0YIC3"/>
<keyword evidence="1" id="KW-0479">Metal-binding</keyword>
<dbReference type="InterPro" id="IPR007529">
    <property type="entry name" value="Znf_HIT"/>
</dbReference>
<feature type="domain" description="HIT-type" evidence="3">
    <location>
        <begin position="8"/>
        <end position="40"/>
    </location>
</feature>
<sequence length="200" mass="20887">MPRIPKPCAVCATAGASYACPKCRVAYCSVACCKRHKADCGGAARAAPAPAAAKPAQPARPAARGAARHVGPGACDDDRNALSDSHRRRLSECAWLRDELRSEPSLRALLRRIEAARDPAAALSAARSNDPRFAALVDAMLVELGVCAVDADGRAAFEGAQRPLPPPGAGRPPRPLFHPVAATDRERAEAALRDALANTS</sequence>
<accession>F0YIC3</accession>